<protein>
    <submittedName>
        <fullName evidence="1">Uncharacterized protein</fullName>
    </submittedName>
</protein>
<reference evidence="1" key="2">
    <citation type="journal article" date="2015" name="Data Brief">
        <title>Shoot transcriptome of the giant reed, Arundo donax.</title>
        <authorList>
            <person name="Barrero R.A."/>
            <person name="Guerrero F.D."/>
            <person name="Moolhuijzen P."/>
            <person name="Goolsby J.A."/>
            <person name="Tidwell J."/>
            <person name="Bellgard S.E."/>
            <person name="Bellgard M.I."/>
        </authorList>
    </citation>
    <scope>NUCLEOTIDE SEQUENCE</scope>
    <source>
        <tissue evidence="1">Shoot tissue taken approximately 20 cm above the soil surface</tissue>
    </source>
</reference>
<organism evidence="1">
    <name type="scientific">Arundo donax</name>
    <name type="common">Giant reed</name>
    <name type="synonym">Donax arundinaceus</name>
    <dbReference type="NCBI Taxonomy" id="35708"/>
    <lineage>
        <taxon>Eukaryota</taxon>
        <taxon>Viridiplantae</taxon>
        <taxon>Streptophyta</taxon>
        <taxon>Embryophyta</taxon>
        <taxon>Tracheophyta</taxon>
        <taxon>Spermatophyta</taxon>
        <taxon>Magnoliopsida</taxon>
        <taxon>Liliopsida</taxon>
        <taxon>Poales</taxon>
        <taxon>Poaceae</taxon>
        <taxon>PACMAD clade</taxon>
        <taxon>Arundinoideae</taxon>
        <taxon>Arundineae</taxon>
        <taxon>Arundo</taxon>
    </lineage>
</organism>
<dbReference type="PROSITE" id="PS51257">
    <property type="entry name" value="PROKAR_LIPOPROTEIN"/>
    <property type="match status" value="1"/>
</dbReference>
<dbReference type="EMBL" id="GBRH01229519">
    <property type="protein sequence ID" value="JAD68376.1"/>
    <property type="molecule type" value="Transcribed_RNA"/>
</dbReference>
<reference evidence="1" key="1">
    <citation type="submission" date="2014-09" db="EMBL/GenBank/DDBJ databases">
        <authorList>
            <person name="Magalhaes I.L.F."/>
            <person name="Oliveira U."/>
            <person name="Santos F.R."/>
            <person name="Vidigal T.H.D.A."/>
            <person name="Brescovit A.D."/>
            <person name="Santos A.J."/>
        </authorList>
    </citation>
    <scope>NUCLEOTIDE SEQUENCE</scope>
    <source>
        <tissue evidence="1">Shoot tissue taken approximately 20 cm above the soil surface</tissue>
    </source>
</reference>
<sequence length="30" mass="3354">MVCQKPSYQIEAHSLSLAFGSSCRLRWAPS</sequence>
<name>A0A0A9BYI0_ARUDO</name>
<proteinExistence type="predicted"/>
<dbReference type="AlphaFoldDB" id="A0A0A9BYI0"/>
<evidence type="ECO:0000313" key="1">
    <source>
        <dbReference type="EMBL" id="JAD68376.1"/>
    </source>
</evidence>
<accession>A0A0A9BYI0</accession>